<gene>
    <name evidence="2" type="ORF">GCM10009539_18680</name>
</gene>
<dbReference type="InterPro" id="IPR023214">
    <property type="entry name" value="HAD_sf"/>
</dbReference>
<organism evidence="2 3">
    <name type="scientific">Cryptosporangium japonicum</name>
    <dbReference type="NCBI Taxonomy" id="80872"/>
    <lineage>
        <taxon>Bacteria</taxon>
        <taxon>Bacillati</taxon>
        <taxon>Actinomycetota</taxon>
        <taxon>Actinomycetes</taxon>
        <taxon>Cryptosporangiales</taxon>
        <taxon>Cryptosporangiaceae</taxon>
        <taxon>Cryptosporangium</taxon>
    </lineage>
</organism>
<evidence type="ECO:0000313" key="2">
    <source>
        <dbReference type="EMBL" id="GAA0233633.1"/>
    </source>
</evidence>
<keyword evidence="3" id="KW-1185">Reference proteome</keyword>
<feature type="domain" description="Polynucleotide kinase PNKP phosphatase" evidence="1">
    <location>
        <begin position="3"/>
        <end position="139"/>
    </location>
</feature>
<dbReference type="Proteomes" id="UP001500967">
    <property type="component" value="Unassembled WGS sequence"/>
</dbReference>
<evidence type="ECO:0000259" key="1">
    <source>
        <dbReference type="Pfam" id="PF25109"/>
    </source>
</evidence>
<reference evidence="2 3" key="1">
    <citation type="journal article" date="2019" name="Int. J. Syst. Evol. Microbiol.">
        <title>The Global Catalogue of Microorganisms (GCM) 10K type strain sequencing project: providing services to taxonomists for standard genome sequencing and annotation.</title>
        <authorList>
            <consortium name="The Broad Institute Genomics Platform"/>
            <consortium name="The Broad Institute Genome Sequencing Center for Infectious Disease"/>
            <person name="Wu L."/>
            <person name="Ma J."/>
        </authorList>
    </citation>
    <scope>NUCLEOTIDE SEQUENCE [LARGE SCALE GENOMIC DNA]</scope>
    <source>
        <strain evidence="2 3">JCM 10425</strain>
    </source>
</reference>
<evidence type="ECO:0000313" key="3">
    <source>
        <dbReference type="Proteomes" id="UP001500967"/>
    </source>
</evidence>
<dbReference type="InterPro" id="IPR036412">
    <property type="entry name" value="HAD-like_sf"/>
</dbReference>
<comment type="caution">
    <text evidence="2">The sequence shown here is derived from an EMBL/GenBank/DDBJ whole genome shotgun (WGS) entry which is preliminary data.</text>
</comment>
<dbReference type="RefSeq" id="WP_344648342.1">
    <property type="nucleotide sequence ID" value="NZ_BAAAGX010000007.1"/>
</dbReference>
<dbReference type="Pfam" id="PF25109">
    <property type="entry name" value="HAD_PNKP"/>
    <property type="match status" value="1"/>
</dbReference>
<dbReference type="EMBL" id="BAAAGX010000007">
    <property type="protein sequence ID" value="GAA0233633.1"/>
    <property type="molecule type" value="Genomic_DNA"/>
</dbReference>
<proteinExistence type="predicted"/>
<dbReference type="Gene3D" id="3.40.50.1000">
    <property type="entry name" value="HAD superfamily/HAD-like"/>
    <property type="match status" value="1"/>
</dbReference>
<accession>A0ABN0TZR2</accession>
<protein>
    <submittedName>
        <fullName evidence="2">NIF family HAD-type phosphatase</fullName>
    </submittedName>
</protein>
<sequence>MKPSAVLVDVDGTLATRVTDRSPFDWQRVGEDAPVAAVVAAVRALHAAGHTIVVLSGRDETCRRQTESWLTHHLGVPYEHLLMRRAKDNRRDDLVKRELYERFVRERYAVLCVLDDRDQVVRMWRKLGLVCFQVAEGDF</sequence>
<dbReference type="SUPFAM" id="SSF56784">
    <property type="entry name" value="HAD-like"/>
    <property type="match status" value="1"/>
</dbReference>
<dbReference type="InterPro" id="IPR056782">
    <property type="entry name" value="HAD_PNKP"/>
</dbReference>
<name>A0ABN0TZR2_9ACTN</name>